<evidence type="ECO:0000313" key="6">
    <source>
        <dbReference type="EMBL" id="KAF4334390.1"/>
    </source>
</evidence>
<keyword evidence="2" id="KW-0274">FAD</keyword>
<reference evidence="6" key="1">
    <citation type="journal article" date="2017" name="Mycologia">
        <title>Fusarium algeriense, sp. nov., a novel toxigenic crown rot pathogen of durum wheat from Algeria is nested in the Fusarium burgessii species complex.</title>
        <authorList>
            <person name="Laraba I."/>
            <person name="Keddad A."/>
            <person name="Boureghda H."/>
            <person name="Abdallah N."/>
            <person name="Vaughan M.M."/>
            <person name="Proctor R.H."/>
            <person name="Busman M."/>
            <person name="O'Donnell K."/>
        </authorList>
    </citation>
    <scope>NUCLEOTIDE SEQUENCE</scope>
    <source>
        <strain evidence="6">NRRL 25174</strain>
    </source>
</reference>
<sequence>MTPHANVSSLAAGTNGSIGDSMGKKQQNGISSSPTEFIETNQVINTDFLIAGCGPAGASLACFLGSYGFKGIMVSSAPGTANTPRAHITNMAAMECFRDIGLEREIEQVSMKGHDYMVHTRWCHSMAGQEYGRVFSWGNDPSRKGDYERASPTSPADLPQTLLEPVLIRRATNDGFTVRFNTTLVSLDKDSKTQQYIAMMRDELSKTDYQVRAKYVFGADGAQSRVVKEVNLPFIRKPGQGVAINILVKADLSHLIDSRKGNLHWIMQPDRENPNFSWMAIARMVKPWTEWMFILFPNRDWDPSLAPSSEEYRQQVQRLIGDDTPVEVLSISKWFINEVVAERYSEENIFCLGDAVHRHPPMNGLGSNTCVQDAYNLAWKLAYVEKGLADSSILDTYSHERQPVGTEVISRANQAFRDHFHAWDALGMLPTDVADRTRAVQELSQATPEGQDRRRALRKALETTAHEFHGLGVEMGQLYSSKAIYLADEPQPFIPGPRATENPVLYYDPSTYPGSRLPHVWLNKSIPTKPVSTIDLAGHGRFVLLTGIGGDAWKQAVDNICLEWEGLPLVAHSIGFRQDWEDFYFDWDRVRGVGESGAVLVRPDRFVAWRAQEVLESPEACAAKLRHVLRSILGYGKAKSTGVKL</sequence>
<dbReference type="AlphaFoldDB" id="A0A9P5DT39"/>
<accession>A0A9P5DT39</accession>
<keyword evidence="6" id="KW-0503">Monooxygenase</keyword>
<dbReference type="InterPro" id="IPR002938">
    <property type="entry name" value="FAD-bd"/>
</dbReference>
<keyword evidence="3" id="KW-0560">Oxidoreductase</keyword>
<feature type="region of interest" description="Disordered" evidence="4">
    <location>
        <begin position="1"/>
        <end position="32"/>
    </location>
</feature>
<organism evidence="6 7">
    <name type="scientific">Fusarium beomiforme</name>
    <dbReference type="NCBI Taxonomy" id="44412"/>
    <lineage>
        <taxon>Eukaryota</taxon>
        <taxon>Fungi</taxon>
        <taxon>Dikarya</taxon>
        <taxon>Ascomycota</taxon>
        <taxon>Pezizomycotina</taxon>
        <taxon>Sordariomycetes</taxon>
        <taxon>Hypocreomycetidae</taxon>
        <taxon>Hypocreales</taxon>
        <taxon>Nectriaceae</taxon>
        <taxon>Fusarium</taxon>
        <taxon>Fusarium burgessii species complex</taxon>
    </lineage>
</organism>
<dbReference type="Proteomes" id="UP000730481">
    <property type="component" value="Unassembled WGS sequence"/>
</dbReference>
<dbReference type="GO" id="GO:0071949">
    <property type="term" value="F:FAD binding"/>
    <property type="evidence" value="ECO:0007669"/>
    <property type="project" value="InterPro"/>
</dbReference>
<feature type="domain" description="FAD-binding" evidence="5">
    <location>
        <begin position="46"/>
        <end position="411"/>
    </location>
</feature>
<dbReference type="GO" id="GO:0016709">
    <property type="term" value="F:oxidoreductase activity, acting on paired donors, with incorporation or reduction of molecular oxygen, NAD(P)H as one donor, and incorporation of one atom of oxygen"/>
    <property type="evidence" value="ECO:0007669"/>
    <property type="project" value="UniProtKB-ARBA"/>
</dbReference>
<dbReference type="SUPFAM" id="SSF51905">
    <property type="entry name" value="FAD/NAD(P)-binding domain"/>
    <property type="match status" value="1"/>
</dbReference>
<proteinExistence type="predicted"/>
<reference evidence="6" key="2">
    <citation type="submission" date="2020-02" db="EMBL/GenBank/DDBJ databases">
        <title>Identification and distribution of gene clusters putatively required for synthesis of sphingolipid metabolism inhibitors in phylogenetically diverse species of the filamentous fungus Fusarium.</title>
        <authorList>
            <person name="Kim H.-S."/>
            <person name="Busman M."/>
            <person name="Brown D.W."/>
            <person name="Divon H."/>
            <person name="Uhlig S."/>
            <person name="Proctor R.H."/>
        </authorList>
    </citation>
    <scope>NUCLEOTIDE SEQUENCE</scope>
    <source>
        <strain evidence="6">NRRL 25174</strain>
    </source>
</reference>
<dbReference type="Gene3D" id="3.50.50.60">
    <property type="entry name" value="FAD/NAD(P)-binding domain"/>
    <property type="match status" value="1"/>
</dbReference>
<dbReference type="EMBL" id="PVQB02000693">
    <property type="protein sequence ID" value="KAF4334390.1"/>
    <property type="molecule type" value="Genomic_DNA"/>
</dbReference>
<gene>
    <name evidence="6" type="ORF">FBEOM_11782</name>
</gene>
<dbReference type="OrthoDB" id="2690153at2759"/>
<dbReference type="Pfam" id="PF21274">
    <property type="entry name" value="Rng_hyd_C"/>
    <property type="match status" value="1"/>
</dbReference>
<evidence type="ECO:0000256" key="2">
    <source>
        <dbReference type="ARBA" id="ARBA00022827"/>
    </source>
</evidence>
<dbReference type="InterPro" id="IPR036188">
    <property type="entry name" value="FAD/NAD-bd_sf"/>
</dbReference>
<dbReference type="Gene3D" id="3.30.9.10">
    <property type="entry name" value="D-Amino Acid Oxidase, subunit A, domain 2"/>
    <property type="match status" value="1"/>
</dbReference>
<name>A0A9P5DT39_9HYPO</name>
<comment type="caution">
    <text evidence="6">The sequence shown here is derived from an EMBL/GenBank/DDBJ whole genome shotgun (WGS) entry which is preliminary data.</text>
</comment>
<evidence type="ECO:0000256" key="4">
    <source>
        <dbReference type="SAM" id="MobiDB-lite"/>
    </source>
</evidence>
<dbReference type="Pfam" id="PF01494">
    <property type="entry name" value="FAD_binding_3"/>
    <property type="match status" value="1"/>
</dbReference>
<protein>
    <submittedName>
        <fullName evidence="6">Monooxygenase FAD-binding</fullName>
    </submittedName>
</protein>
<dbReference type="Gene3D" id="3.40.30.120">
    <property type="match status" value="1"/>
</dbReference>
<dbReference type="PRINTS" id="PR00420">
    <property type="entry name" value="RNGMNOXGNASE"/>
</dbReference>
<dbReference type="PANTHER" id="PTHR43004:SF8">
    <property type="entry name" value="FAD-BINDING DOMAIN-CONTAINING PROTEIN-RELATED"/>
    <property type="match status" value="1"/>
</dbReference>
<evidence type="ECO:0000259" key="5">
    <source>
        <dbReference type="Pfam" id="PF01494"/>
    </source>
</evidence>
<dbReference type="InterPro" id="IPR050641">
    <property type="entry name" value="RIFMO-like"/>
</dbReference>
<evidence type="ECO:0000256" key="1">
    <source>
        <dbReference type="ARBA" id="ARBA00022630"/>
    </source>
</evidence>
<evidence type="ECO:0000313" key="7">
    <source>
        <dbReference type="Proteomes" id="UP000730481"/>
    </source>
</evidence>
<keyword evidence="7" id="KW-1185">Reference proteome</keyword>
<dbReference type="PANTHER" id="PTHR43004">
    <property type="entry name" value="TRK SYSTEM POTASSIUM UPTAKE PROTEIN"/>
    <property type="match status" value="1"/>
</dbReference>
<keyword evidence="1" id="KW-0285">Flavoprotein</keyword>
<evidence type="ECO:0000256" key="3">
    <source>
        <dbReference type="ARBA" id="ARBA00023002"/>
    </source>
</evidence>